<dbReference type="Proteomes" id="UP001206595">
    <property type="component" value="Unassembled WGS sequence"/>
</dbReference>
<dbReference type="PROSITE" id="PS51847">
    <property type="entry name" value="SMP"/>
    <property type="match status" value="1"/>
</dbReference>
<proteinExistence type="inferred from homology"/>
<dbReference type="InterPro" id="IPR031468">
    <property type="entry name" value="SMP_LBD"/>
</dbReference>
<comment type="similarity">
    <text evidence="10">Belongs to the MDM34 family.</text>
</comment>
<evidence type="ECO:0000256" key="3">
    <source>
        <dbReference type="ARBA" id="ARBA00022452"/>
    </source>
</evidence>
<feature type="region of interest" description="Disordered" evidence="11">
    <location>
        <begin position="202"/>
        <end position="222"/>
    </location>
</feature>
<keyword evidence="8 10" id="KW-0496">Mitochondrion</keyword>
<evidence type="ECO:0000313" key="14">
    <source>
        <dbReference type="Proteomes" id="UP001206595"/>
    </source>
</evidence>
<dbReference type="PANTHER" id="PTHR28185:SF1">
    <property type="entry name" value="MITOCHONDRIAL DISTRIBUTION AND MORPHOLOGY PROTEIN 34"/>
    <property type="match status" value="1"/>
</dbReference>
<feature type="region of interest" description="Disordered" evidence="11">
    <location>
        <begin position="464"/>
        <end position="508"/>
    </location>
</feature>
<dbReference type="InterPro" id="IPR027536">
    <property type="entry name" value="MDM34"/>
</dbReference>
<sequence length="546" mass="61379">MAFKFNWPQFDAEFYDEAKSQLEVALNKGNKPKNIVDHITVKELDMGTLPPELEILEIGELATDKFRGIFKLTYSGDAYIVLQTKVQANPMHSKKSQLPRHARPGILAADQPLVVPMLLRISDLKLRGIVVLVVSKTKGITLVFKNDPLENILISSTFDSVSSVRNFLQREIEKQLRTMFQEDLPVMIHNLSLRYINKEQEEKRRQELQRRQALPSPPASVMSDVKSRMLSSQYDTMSMPELTPPIPPSLRNRRLRSEDDIASYSGYLSEGHPAIYRPQQEFASFGDLHYHDTISLKSAAYASHLNGTSTLNYDDYSRNTSSMRSTDYIGLDPAPQYTTEHHQDICSEAPSEDGSLVFGPSSSNSVTYEDYSPSDEYGSLALDQFGLTPVTLLLPQDQEIVLQPSENAMAAKLAQLSCAHHTISPFTPALEHYTYRSLPHTVKRNGHNIPNKKKIPKRRIIRYATSSQLEKDPPKSPTESEGSVSWERRSSPVPQSPTASISQPLQIRPPALSPYLATRLSRSLSDPHQHVQYHMPSIESVASQGV</sequence>
<dbReference type="PANTHER" id="PTHR28185">
    <property type="entry name" value="MITOCHONDRIAL DISTRIBUTION AND MORPHOLOGY PROTEIN 34"/>
    <property type="match status" value="1"/>
</dbReference>
<organism evidence="13 14">
    <name type="scientific">Umbelopsis ramanniana AG</name>
    <dbReference type="NCBI Taxonomy" id="1314678"/>
    <lineage>
        <taxon>Eukaryota</taxon>
        <taxon>Fungi</taxon>
        <taxon>Fungi incertae sedis</taxon>
        <taxon>Mucoromycota</taxon>
        <taxon>Mucoromycotina</taxon>
        <taxon>Umbelopsidomycetes</taxon>
        <taxon>Umbelopsidales</taxon>
        <taxon>Umbelopsidaceae</taxon>
        <taxon>Umbelopsis</taxon>
    </lineage>
</organism>
<feature type="domain" description="SMP-LTD" evidence="12">
    <location>
        <begin position="1"/>
        <end position="193"/>
    </location>
</feature>
<evidence type="ECO:0000256" key="6">
    <source>
        <dbReference type="ARBA" id="ARBA00023055"/>
    </source>
</evidence>
<dbReference type="EMBL" id="MU620943">
    <property type="protein sequence ID" value="KAI8577241.1"/>
    <property type="molecule type" value="Genomic_DNA"/>
</dbReference>
<dbReference type="CDD" id="cd21673">
    <property type="entry name" value="SMP_Mdm34"/>
    <property type="match status" value="1"/>
</dbReference>
<keyword evidence="6" id="KW-0445">Lipid transport</keyword>
<keyword evidence="3 10" id="KW-1134">Transmembrane beta strand</keyword>
<keyword evidence="14" id="KW-1185">Reference proteome</keyword>
<keyword evidence="9 10" id="KW-0472">Membrane</keyword>
<evidence type="ECO:0000259" key="12">
    <source>
        <dbReference type="PROSITE" id="PS51847"/>
    </source>
</evidence>
<reference evidence="13" key="2">
    <citation type="journal article" date="2022" name="Proc. Natl. Acad. Sci. U.S.A.">
        <title>Diploid-dominant life cycles characterize the early evolution of Fungi.</title>
        <authorList>
            <person name="Amses K.R."/>
            <person name="Simmons D.R."/>
            <person name="Longcore J.E."/>
            <person name="Mondo S.J."/>
            <person name="Seto K."/>
            <person name="Jeronimo G.H."/>
            <person name="Bonds A.E."/>
            <person name="Quandt C.A."/>
            <person name="Davis W.J."/>
            <person name="Chang Y."/>
            <person name="Federici B.A."/>
            <person name="Kuo A."/>
            <person name="LaButti K."/>
            <person name="Pangilinan J."/>
            <person name="Andreopoulos W."/>
            <person name="Tritt A."/>
            <person name="Riley R."/>
            <person name="Hundley H."/>
            <person name="Johnson J."/>
            <person name="Lipzen A."/>
            <person name="Barry K."/>
            <person name="Lang B.F."/>
            <person name="Cuomo C.A."/>
            <person name="Buchler N.E."/>
            <person name="Grigoriev I.V."/>
            <person name="Spatafora J.W."/>
            <person name="Stajich J.E."/>
            <person name="James T.Y."/>
        </authorList>
    </citation>
    <scope>NUCLEOTIDE SEQUENCE</scope>
    <source>
        <strain evidence="13">AG</strain>
    </source>
</reference>
<accession>A0AAD5E6K8</accession>
<dbReference type="HAMAP" id="MF_03105">
    <property type="entry name" value="Mdm34"/>
    <property type="match status" value="1"/>
</dbReference>
<evidence type="ECO:0000256" key="8">
    <source>
        <dbReference type="ARBA" id="ARBA00023128"/>
    </source>
</evidence>
<evidence type="ECO:0000256" key="1">
    <source>
        <dbReference type="ARBA" id="ARBA00004370"/>
    </source>
</evidence>
<comment type="function">
    <text evidence="10">Component of the ERMES/MDM complex, which serves as a molecular tether to connect the endoplasmic reticulum (ER) and mitochondria. Components of this complex are involved in the control of mitochondrial shape and protein biogenesis, and function in nonvesicular lipid trafficking between the ER and mitochondria. MDM34 is required for the interaction of the ER-resident membrane protein MMM1 and the outer mitochondrial membrane-resident beta-barrel protein MDM10.</text>
</comment>
<evidence type="ECO:0000256" key="9">
    <source>
        <dbReference type="ARBA" id="ARBA00023136"/>
    </source>
</evidence>
<comment type="domain">
    <text evidence="10">Lacks alpha-helical transmembrane segments, suggesting that it resides in the membrane via beta-sheet conformations similar to those predicted for other outer membrane proteins and porin.</text>
</comment>
<dbReference type="GO" id="GO:0007005">
    <property type="term" value="P:mitochondrion organization"/>
    <property type="evidence" value="ECO:0007669"/>
    <property type="project" value="InterPro"/>
</dbReference>
<dbReference type="GO" id="GO:0015914">
    <property type="term" value="P:phospholipid transport"/>
    <property type="evidence" value="ECO:0007669"/>
    <property type="project" value="TreeGrafter"/>
</dbReference>
<comment type="subunit">
    <text evidence="10">Component of the ER-mitochondria encounter structure (ERMES) or MDM complex, composed of MMM1, MDM10, MDM12 and MDM34.</text>
</comment>
<dbReference type="GO" id="GO:0032865">
    <property type="term" value="C:ERMES complex"/>
    <property type="evidence" value="ECO:0007669"/>
    <property type="project" value="UniProtKB-UniRule"/>
</dbReference>
<evidence type="ECO:0000256" key="4">
    <source>
        <dbReference type="ARBA" id="ARBA00022692"/>
    </source>
</evidence>
<evidence type="ECO:0000256" key="7">
    <source>
        <dbReference type="ARBA" id="ARBA00023121"/>
    </source>
</evidence>
<comment type="subcellular location">
    <subcellularLocation>
        <location evidence="1">Membrane</location>
    </subcellularLocation>
    <subcellularLocation>
        <location evidence="10">Mitochondrion outer membrane</location>
        <topology evidence="10">Multi-pass membrane protein</topology>
    </subcellularLocation>
    <text evidence="10">The ERMES/MDM complex localizes to a few discrete foci (around 10 per single cell), that represent mitochondria-endoplasmic reticulum junctions. These foci are often found next to mtDNA nucleoids.</text>
</comment>
<keyword evidence="2" id="KW-0813">Transport</keyword>
<comment type="caution">
    <text evidence="13">The sequence shown here is derived from an EMBL/GenBank/DDBJ whole genome shotgun (WGS) entry which is preliminary data.</text>
</comment>
<dbReference type="InterPro" id="IPR058825">
    <property type="entry name" value="MDM34_N"/>
</dbReference>
<protein>
    <recommendedName>
        <fullName evidence="10">Mitochondrial distribution and morphology protein 34</fullName>
    </recommendedName>
</protein>
<evidence type="ECO:0000256" key="2">
    <source>
        <dbReference type="ARBA" id="ARBA00022448"/>
    </source>
</evidence>
<dbReference type="AlphaFoldDB" id="A0AAD5E6K8"/>
<dbReference type="GO" id="GO:1990456">
    <property type="term" value="P:mitochondrion-endoplasmic reticulum membrane tethering"/>
    <property type="evidence" value="ECO:0007669"/>
    <property type="project" value="TreeGrafter"/>
</dbReference>
<evidence type="ECO:0000256" key="10">
    <source>
        <dbReference type="HAMAP-Rule" id="MF_03105"/>
    </source>
</evidence>
<name>A0AAD5E6K8_UMBRA</name>
<evidence type="ECO:0000313" key="13">
    <source>
        <dbReference type="EMBL" id="KAI8577241.1"/>
    </source>
</evidence>
<keyword evidence="4 10" id="KW-0812">Transmembrane</keyword>
<gene>
    <name evidence="10" type="primary">MDM34</name>
    <name evidence="13" type="ORF">K450DRAFT_252891</name>
</gene>
<keyword evidence="5 10" id="KW-1000">Mitochondrion outer membrane</keyword>
<feature type="compositionally biased region" description="Polar residues" evidence="11">
    <location>
        <begin position="492"/>
        <end position="505"/>
    </location>
</feature>
<keyword evidence="7" id="KW-0446">Lipid-binding</keyword>
<reference evidence="13" key="1">
    <citation type="submission" date="2021-06" db="EMBL/GenBank/DDBJ databases">
        <authorList>
            <consortium name="DOE Joint Genome Institute"/>
            <person name="Mondo S.J."/>
            <person name="Amses K.R."/>
            <person name="Simmons D.R."/>
            <person name="Longcore J.E."/>
            <person name="Seto K."/>
            <person name="Alves G.H."/>
            <person name="Bonds A.E."/>
            <person name="Quandt C.A."/>
            <person name="Davis W.J."/>
            <person name="Chang Y."/>
            <person name="Letcher P.M."/>
            <person name="Powell M.J."/>
            <person name="Kuo A."/>
            <person name="Labutti K."/>
            <person name="Pangilinan J."/>
            <person name="Andreopoulos W."/>
            <person name="Tritt A."/>
            <person name="Riley R."/>
            <person name="Hundley H."/>
            <person name="Johnson J."/>
            <person name="Lipzen A."/>
            <person name="Barry K."/>
            <person name="Berbee M.L."/>
            <person name="Buchler N.E."/>
            <person name="Grigoriev I.V."/>
            <person name="Spatafora J.W."/>
            <person name="Stajich J.E."/>
            <person name="James T.Y."/>
        </authorList>
    </citation>
    <scope>NUCLEOTIDE SEQUENCE</scope>
    <source>
        <strain evidence="13">AG</strain>
    </source>
</reference>
<dbReference type="GO" id="GO:0008289">
    <property type="term" value="F:lipid binding"/>
    <property type="evidence" value="ECO:0007669"/>
    <property type="project" value="UniProtKB-KW"/>
</dbReference>
<dbReference type="Pfam" id="PF26545">
    <property type="entry name" value="Mdm34_N"/>
    <property type="match status" value="1"/>
</dbReference>
<evidence type="ECO:0000256" key="5">
    <source>
        <dbReference type="ARBA" id="ARBA00022787"/>
    </source>
</evidence>
<evidence type="ECO:0000256" key="11">
    <source>
        <dbReference type="SAM" id="MobiDB-lite"/>
    </source>
</evidence>